<proteinExistence type="predicted"/>
<name>A0A0N4ZWK8_PARTI</name>
<reference evidence="3" key="1">
    <citation type="submission" date="2017-02" db="UniProtKB">
        <authorList>
            <consortium name="WormBaseParasite"/>
        </authorList>
    </citation>
    <scope>IDENTIFICATION</scope>
</reference>
<accession>A0A0N4ZWK8</accession>
<evidence type="ECO:0000256" key="1">
    <source>
        <dbReference type="SAM" id="MobiDB-lite"/>
    </source>
</evidence>
<dbReference type="WBParaSite" id="PTRK_0001304000.1">
    <property type="protein sequence ID" value="PTRK_0001304000.1"/>
    <property type="gene ID" value="PTRK_0001304000"/>
</dbReference>
<feature type="compositionally biased region" description="Basic and acidic residues" evidence="1">
    <location>
        <begin position="214"/>
        <end position="250"/>
    </location>
</feature>
<feature type="region of interest" description="Disordered" evidence="1">
    <location>
        <begin position="1"/>
        <end position="250"/>
    </location>
</feature>
<organism evidence="2 3">
    <name type="scientific">Parastrongyloides trichosuri</name>
    <name type="common">Possum-specific nematode worm</name>
    <dbReference type="NCBI Taxonomy" id="131310"/>
    <lineage>
        <taxon>Eukaryota</taxon>
        <taxon>Metazoa</taxon>
        <taxon>Ecdysozoa</taxon>
        <taxon>Nematoda</taxon>
        <taxon>Chromadorea</taxon>
        <taxon>Rhabditida</taxon>
        <taxon>Tylenchina</taxon>
        <taxon>Panagrolaimomorpha</taxon>
        <taxon>Strongyloidoidea</taxon>
        <taxon>Strongyloididae</taxon>
        <taxon>Parastrongyloides</taxon>
    </lineage>
</organism>
<protein>
    <submittedName>
        <fullName evidence="3">LigA</fullName>
    </submittedName>
</protein>
<feature type="compositionally biased region" description="Low complexity" evidence="1">
    <location>
        <begin position="180"/>
        <end position="195"/>
    </location>
</feature>
<sequence length="250" mass="26540">MVRSRPRRGLAQPRGFQADGDRRQVPADPARVAGHRPGRGAGRLGAGGAGSRGGGGGGRGPADDRADSGRDADSGGLHRSGRGSADAGRHRRAAGPGAVGHGAQHHRPPSDGPPEDHRPDRDRGRLRHPHPEAGREFRVEELPGRRRRRGADAPARRVRDGEICEARIEPQRQRRGLSGGAEQALGRRALGRRSGAAGGLLGLDPRPDAVVQGEEDRLHQRLDRADGQGDADVARQGEGHQHRHGEVHQA</sequence>
<evidence type="ECO:0000313" key="3">
    <source>
        <dbReference type="WBParaSite" id="PTRK_0001304000.1"/>
    </source>
</evidence>
<dbReference type="Proteomes" id="UP000038045">
    <property type="component" value="Unplaced"/>
</dbReference>
<feature type="compositionally biased region" description="Gly residues" evidence="1">
    <location>
        <begin position="39"/>
        <end position="60"/>
    </location>
</feature>
<evidence type="ECO:0000313" key="2">
    <source>
        <dbReference type="Proteomes" id="UP000038045"/>
    </source>
</evidence>
<feature type="compositionally biased region" description="Basic and acidic residues" evidence="1">
    <location>
        <begin position="114"/>
        <end position="172"/>
    </location>
</feature>
<dbReference type="AlphaFoldDB" id="A0A0N4ZWK8"/>
<keyword evidence="2" id="KW-1185">Reference proteome</keyword>
<feature type="compositionally biased region" description="Basic and acidic residues" evidence="1">
    <location>
        <begin position="61"/>
        <end position="73"/>
    </location>
</feature>